<reference evidence="1" key="1">
    <citation type="submission" date="2014-09" db="EMBL/GenBank/DDBJ databases">
        <authorList>
            <person name="Magalhaes I.L.F."/>
            <person name="Oliveira U."/>
            <person name="Santos F.R."/>
            <person name="Vidigal T.H.D.A."/>
            <person name="Brescovit A.D."/>
            <person name="Santos A.J."/>
        </authorList>
    </citation>
    <scope>NUCLEOTIDE SEQUENCE</scope>
    <source>
        <tissue evidence="1">Shoot tissue taken approximately 20 cm above the soil surface</tissue>
    </source>
</reference>
<evidence type="ECO:0000313" key="1">
    <source>
        <dbReference type="EMBL" id="JAD60438.1"/>
    </source>
</evidence>
<organism evidence="1">
    <name type="scientific">Arundo donax</name>
    <name type="common">Giant reed</name>
    <name type="synonym">Donax arundinaceus</name>
    <dbReference type="NCBI Taxonomy" id="35708"/>
    <lineage>
        <taxon>Eukaryota</taxon>
        <taxon>Viridiplantae</taxon>
        <taxon>Streptophyta</taxon>
        <taxon>Embryophyta</taxon>
        <taxon>Tracheophyta</taxon>
        <taxon>Spermatophyta</taxon>
        <taxon>Magnoliopsida</taxon>
        <taxon>Liliopsida</taxon>
        <taxon>Poales</taxon>
        <taxon>Poaceae</taxon>
        <taxon>PACMAD clade</taxon>
        <taxon>Arundinoideae</taxon>
        <taxon>Arundineae</taxon>
        <taxon>Arundo</taxon>
    </lineage>
</organism>
<protein>
    <submittedName>
        <fullName evidence="1">Uncharacterized protein</fullName>
    </submittedName>
</protein>
<name>A0A0A9BE44_ARUDO</name>
<accession>A0A0A9BE44</accession>
<sequence>MGCLLLLAAFENMNMALCNS</sequence>
<dbReference type="AlphaFoldDB" id="A0A0A9BE44"/>
<proteinExistence type="predicted"/>
<reference evidence="1" key="2">
    <citation type="journal article" date="2015" name="Data Brief">
        <title>Shoot transcriptome of the giant reed, Arundo donax.</title>
        <authorList>
            <person name="Barrero R.A."/>
            <person name="Guerrero F.D."/>
            <person name="Moolhuijzen P."/>
            <person name="Goolsby J.A."/>
            <person name="Tidwell J."/>
            <person name="Bellgard S.E."/>
            <person name="Bellgard M.I."/>
        </authorList>
    </citation>
    <scope>NUCLEOTIDE SEQUENCE</scope>
    <source>
        <tissue evidence="1">Shoot tissue taken approximately 20 cm above the soil surface</tissue>
    </source>
</reference>
<dbReference type="EMBL" id="GBRH01237457">
    <property type="protein sequence ID" value="JAD60438.1"/>
    <property type="molecule type" value="Transcribed_RNA"/>
</dbReference>